<evidence type="ECO:0008006" key="5">
    <source>
        <dbReference type="Google" id="ProtNLM"/>
    </source>
</evidence>
<gene>
    <name evidence="3" type="ORF">H0A36_03140</name>
</gene>
<accession>A0A853I2N7</accession>
<organism evidence="3 4">
    <name type="scientific">Spartinivicinus marinus</name>
    <dbReference type="NCBI Taxonomy" id="2994442"/>
    <lineage>
        <taxon>Bacteria</taxon>
        <taxon>Pseudomonadati</taxon>
        <taxon>Pseudomonadota</taxon>
        <taxon>Gammaproteobacteria</taxon>
        <taxon>Oceanospirillales</taxon>
        <taxon>Zooshikellaceae</taxon>
        <taxon>Spartinivicinus</taxon>
    </lineage>
</organism>
<feature type="chain" id="PRO_5032347171" description="Phosphodiesterase" evidence="2">
    <location>
        <begin position="23"/>
        <end position="95"/>
    </location>
</feature>
<protein>
    <recommendedName>
        <fullName evidence="5">Phosphodiesterase</fullName>
    </recommendedName>
</protein>
<feature type="region of interest" description="Disordered" evidence="1">
    <location>
        <begin position="29"/>
        <end position="61"/>
    </location>
</feature>
<keyword evidence="2" id="KW-0732">Signal</keyword>
<evidence type="ECO:0000256" key="1">
    <source>
        <dbReference type="SAM" id="MobiDB-lite"/>
    </source>
</evidence>
<feature type="compositionally biased region" description="Low complexity" evidence="1">
    <location>
        <begin position="29"/>
        <end position="43"/>
    </location>
</feature>
<dbReference type="AlphaFoldDB" id="A0A853I2N7"/>
<evidence type="ECO:0000313" key="3">
    <source>
        <dbReference type="EMBL" id="NYZ64988.1"/>
    </source>
</evidence>
<dbReference type="RefSeq" id="WP_180567023.1">
    <property type="nucleotide sequence ID" value="NZ_JACCKB010000003.1"/>
</dbReference>
<feature type="signal peptide" evidence="2">
    <location>
        <begin position="1"/>
        <end position="22"/>
    </location>
</feature>
<keyword evidence="4" id="KW-1185">Reference proteome</keyword>
<evidence type="ECO:0000256" key="2">
    <source>
        <dbReference type="SAM" id="SignalP"/>
    </source>
</evidence>
<reference evidence="3 4" key="1">
    <citation type="submission" date="2020-07" db="EMBL/GenBank/DDBJ databases">
        <title>Endozoicomonas sp. nov., isolated from sediment.</title>
        <authorList>
            <person name="Gu T."/>
        </authorList>
    </citation>
    <scope>NUCLEOTIDE SEQUENCE [LARGE SCALE GENOMIC DNA]</scope>
    <source>
        <strain evidence="3 4">SM1973</strain>
    </source>
</reference>
<sequence length="95" mass="10309">MKTLIQATLTSGLICLACLTNAQELTVGQHAQASQQSAQPGHGMKQQAVVAKYGQPSEKTSVGQPVISTWRYADFTVYFENDTVLYSVANRSSQE</sequence>
<proteinExistence type="predicted"/>
<comment type="caution">
    <text evidence="3">The sequence shown here is derived from an EMBL/GenBank/DDBJ whole genome shotgun (WGS) entry which is preliminary data.</text>
</comment>
<dbReference type="Proteomes" id="UP000569732">
    <property type="component" value="Unassembled WGS sequence"/>
</dbReference>
<evidence type="ECO:0000313" key="4">
    <source>
        <dbReference type="Proteomes" id="UP000569732"/>
    </source>
</evidence>
<dbReference type="EMBL" id="JACCKB010000003">
    <property type="protein sequence ID" value="NYZ64988.1"/>
    <property type="molecule type" value="Genomic_DNA"/>
</dbReference>
<name>A0A853I2N7_9GAMM</name>